<gene>
    <name evidence="3" type="ORF">ACFPK0_04940</name>
</gene>
<dbReference type="EMBL" id="JBHSMM010000001">
    <property type="protein sequence ID" value="MFC5439360.1"/>
    <property type="molecule type" value="Genomic_DNA"/>
</dbReference>
<feature type="region of interest" description="Disordered" evidence="1">
    <location>
        <begin position="227"/>
        <end position="250"/>
    </location>
</feature>
<evidence type="ECO:0000256" key="2">
    <source>
        <dbReference type="SAM" id="SignalP"/>
    </source>
</evidence>
<feature type="chain" id="PRO_5046989641" evidence="2">
    <location>
        <begin position="26"/>
        <end position="250"/>
    </location>
</feature>
<protein>
    <submittedName>
        <fullName evidence="3">Uncharacterized protein</fullName>
    </submittedName>
</protein>
<evidence type="ECO:0000313" key="3">
    <source>
        <dbReference type="EMBL" id="MFC5439360.1"/>
    </source>
</evidence>
<evidence type="ECO:0000256" key="1">
    <source>
        <dbReference type="SAM" id="MobiDB-lite"/>
    </source>
</evidence>
<keyword evidence="4" id="KW-1185">Reference proteome</keyword>
<name>A0ABW0JU03_9GAMM</name>
<evidence type="ECO:0000313" key="4">
    <source>
        <dbReference type="Proteomes" id="UP001596018"/>
    </source>
</evidence>
<feature type="signal peptide" evidence="2">
    <location>
        <begin position="1"/>
        <end position="25"/>
    </location>
</feature>
<accession>A0ABW0JU03</accession>
<dbReference type="Proteomes" id="UP001596018">
    <property type="component" value="Unassembled WGS sequence"/>
</dbReference>
<keyword evidence="2" id="KW-0732">Signal</keyword>
<organism evidence="3 4">
    <name type="scientific">Rhodanobacter ginsenosidimutans</name>
    <dbReference type="NCBI Taxonomy" id="490571"/>
    <lineage>
        <taxon>Bacteria</taxon>
        <taxon>Pseudomonadati</taxon>
        <taxon>Pseudomonadota</taxon>
        <taxon>Gammaproteobacteria</taxon>
        <taxon>Lysobacterales</taxon>
        <taxon>Rhodanobacteraceae</taxon>
        <taxon>Rhodanobacter</taxon>
    </lineage>
</organism>
<sequence length="250" mass="26499">MQGTAMIFRSALLMLLVGVTLRPAAAEAPHITTQRENATSILVISPIFSQLVAFKMPLDFKVVNEETSAHGYIRESVPMGENVEHWSRMITVTGYKDVAANPGPPPAVLLNTIAEGFRKACPDSVSVGDLGSPSVDGYPAAAAFIACGTTISGGKPHSEAALVVAIKGARDYYTIQWAERGAAQATPVAFDGKHWVGQFKQLMPIFLCQRIPEEQAPYPSCISRLSSDNQAPATHGSQAVPPLNAASPAS</sequence>
<reference evidence="4" key="1">
    <citation type="journal article" date="2019" name="Int. J. Syst. Evol. Microbiol.">
        <title>The Global Catalogue of Microorganisms (GCM) 10K type strain sequencing project: providing services to taxonomists for standard genome sequencing and annotation.</title>
        <authorList>
            <consortium name="The Broad Institute Genomics Platform"/>
            <consortium name="The Broad Institute Genome Sequencing Center for Infectious Disease"/>
            <person name="Wu L."/>
            <person name="Ma J."/>
        </authorList>
    </citation>
    <scope>NUCLEOTIDE SEQUENCE [LARGE SCALE GENOMIC DNA]</scope>
    <source>
        <strain evidence="4">KACC 12822</strain>
    </source>
</reference>
<proteinExistence type="predicted"/>
<dbReference type="RefSeq" id="WP_377338822.1">
    <property type="nucleotide sequence ID" value="NZ_JALBWS010000014.1"/>
</dbReference>
<comment type="caution">
    <text evidence="3">The sequence shown here is derived from an EMBL/GenBank/DDBJ whole genome shotgun (WGS) entry which is preliminary data.</text>
</comment>
<feature type="compositionally biased region" description="Polar residues" evidence="1">
    <location>
        <begin position="227"/>
        <end position="237"/>
    </location>
</feature>